<dbReference type="Pfam" id="PF09369">
    <property type="entry name" value="MZB"/>
    <property type="match status" value="1"/>
</dbReference>
<dbReference type="Proteomes" id="UP001239215">
    <property type="component" value="Unassembled WGS sequence"/>
</dbReference>
<dbReference type="GO" id="GO:0036297">
    <property type="term" value="P:interstrand cross-link repair"/>
    <property type="evidence" value="ECO:0007669"/>
    <property type="project" value="TreeGrafter"/>
</dbReference>
<dbReference type="SMART" id="SM00487">
    <property type="entry name" value="DEXDc"/>
    <property type="match status" value="1"/>
</dbReference>
<organism evidence="7 8">
    <name type="scientific">Nocardioides zeae</name>
    <dbReference type="NCBI Taxonomy" id="1457234"/>
    <lineage>
        <taxon>Bacteria</taxon>
        <taxon>Bacillati</taxon>
        <taxon>Actinomycetota</taxon>
        <taxon>Actinomycetes</taxon>
        <taxon>Propionibacteriales</taxon>
        <taxon>Nocardioidaceae</taxon>
        <taxon>Nocardioides</taxon>
    </lineage>
</organism>
<evidence type="ECO:0000256" key="4">
    <source>
        <dbReference type="SAM" id="MobiDB-lite"/>
    </source>
</evidence>
<keyword evidence="1" id="KW-0547">Nucleotide-binding</keyword>
<comment type="caution">
    <text evidence="7">The sequence shown here is derived from an EMBL/GenBank/DDBJ whole genome shotgun (WGS) entry which is preliminary data.</text>
</comment>
<dbReference type="InterPro" id="IPR001650">
    <property type="entry name" value="Helicase_C-like"/>
</dbReference>
<keyword evidence="3" id="KW-0067">ATP-binding</keyword>
<keyword evidence="7" id="KW-0347">Helicase</keyword>
<dbReference type="PROSITE" id="PS51193">
    <property type="entry name" value="HELICASE_ATP_BIND_2"/>
    <property type="match status" value="1"/>
</dbReference>
<proteinExistence type="predicted"/>
<dbReference type="Pfam" id="PF00270">
    <property type="entry name" value="DEAD"/>
    <property type="match status" value="1"/>
</dbReference>
<evidence type="ECO:0000313" key="8">
    <source>
        <dbReference type="Proteomes" id="UP001239215"/>
    </source>
</evidence>
<evidence type="ECO:0000256" key="1">
    <source>
        <dbReference type="ARBA" id="ARBA00022741"/>
    </source>
</evidence>
<dbReference type="GO" id="GO:0043138">
    <property type="term" value="F:3'-5' DNA helicase activity"/>
    <property type="evidence" value="ECO:0007669"/>
    <property type="project" value="TreeGrafter"/>
</dbReference>
<protein>
    <submittedName>
        <fullName evidence="7">DEAD/DEAH box helicase domain-containing protein</fullName>
    </submittedName>
</protein>
<dbReference type="PANTHER" id="PTHR47957:SF3">
    <property type="entry name" value="ATP-DEPENDENT HELICASE HRQ1"/>
    <property type="match status" value="1"/>
</dbReference>
<dbReference type="PROSITE" id="PS51192">
    <property type="entry name" value="HELICASE_ATP_BIND_1"/>
    <property type="match status" value="1"/>
</dbReference>
<dbReference type="SMART" id="SM00490">
    <property type="entry name" value="HELICc"/>
    <property type="match status" value="1"/>
</dbReference>
<dbReference type="InterPro" id="IPR014013">
    <property type="entry name" value="Helic_SF1/SF2_ATP-bd_DinG/Rad3"/>
</dbReference>
<evidence type="ECO:0000259" key="6">
    <source>
        <dbReference type="PROSITE" id="PS51193"/>
    </source>
</evidence>
<dbReference type="GO" id="GO:0016787">
    <property type="term" value="F:hydrolase activity"/>
    <property type="evidence" value="ECO:0007669"/>
    <property type="project" value="UniProtKB-KW"/>
</dbReference>
<dbReference type="Pfam" id="PF00271">
    <property type="entry name" value="Helicase_C"/>
    <property type="match status" value="1"/>
</dbReference>
<dbReference type="Gene3D" id="3.40.50.300">
    <property type="entry name" value="P-loop containing nucleotide triphosphate hydrolases"/>
    <property type="match status" value="2"/>
</dbReference>
<sequence>MPSRAGMPAPAGVAAAIEEAVLSYIDTAYWLRDRGLAAERRALLSEPGMLFQDPLLEPVLPYPNVRPALDVCRTVGLNESETDVLLKGVFGDWAGRDMLLREHQADALTLSMADKYPVITSGTGSGKTESFLLPVLARLLLEARSWNGVEQPNAWWDARPERWSPTRTEARDAAVRVIVLYPMNALVEDQVSRLRRALRRIVSLGGPNLWFGRYTGATLGGTAMPERGRHRGLSRVATEIRAMVSEIDGVKGLGEDLTSQMSDPRQNELVTRWDMIQTPPDILITNYSMLNVMLMRDLEQPIFSKTRDWLRADRTRSISLVVDELHLYRGTQGAEVSMIVRALCDRLGLEPDSGQLKIIATSASLDDDRAEYLERFFGTRRDAFVTVPGRPRSVSAELPLNAGEVKTRLERGSLTGIDEAVAVACQDKDPALGVRATPLGEVARRLFDTGDRDLLAQVLDHLGSAPAEEQISFRSHMMVRTMRGLWACVDPQCPEASGASTAIGKLHPRPAGFCNCGARVLELLYCDHCGDVSLGGWIVGEEDGGVFLASTPASDGADSDKVVFRRPSSRYLWYRPGTVPPSATWSHGGPGSIDVKFNFAGAELSPKLGYVRHAPAAEATGVILVPAGAGEWSPPALPSRCPSCGHRDMQQRFRQGVVRSPIRAHTQGTDQAAQLLVSEATRAVSANERPDKTIVFTDSRDDAAETAIGLAQNGFADLLRQLLQKTFNAENDNVRILRDGPKPGALGPSELVRWSALGQEFPDVMRAYMLAAAGAADDAALATIDSFEAQNAFLHHVSLPDLIARLTGELVALGVPPGGQRAVLMTLEGGEPWYRAFEPPIPGEWVPLAAGPTRDQYQQRFRRYLTMALGDALLGGRGRDIESALVAHLAPRPTGDDLFDAVLASTIRLYGRANRWTPGHSSDAATMPRRVTDFLRRAAAANSLDSDELIARVASHLGPAMDGSSLGLEKGDLPVILRRHGSRVWVCSTCSTRHLHESAGTCVRESCAGRLEVNEHNVLAELDYYIRLSHLEPSRLAVAELTGQTSPASEARARQRRFRGALLPQPRENERTTPLDVLSVTTTMEVGIDIGSLSSTVMANMPPQRFNYQQRVGRAGRANQPFSYALTLCRDRSHDDYYFVESRRMTGDVPPQPFLDTGRPLILRRVATAEVLRRAFRALATPPTEHSSVHGSFGQVSDWSAIRGEITMYLATSPEVAPVVERLAAYTGVASGDVGAIRDWIRTRLGSEIDSACSDPLLTQADLSERLANAGVLPMFGFPTRVRTLHYVPGGGLGPEEVSDRQLGQAVSMFSPGSQITKDGWVYTANGFASYSRTGRTSGNPLGPSTFVRRCQQCTFTIAGTDGEPTSICPVCGAVLEQTTMHQPLGFRTAAQRDDRGGDEEVSSAASRPVLGWAEEPATPTPVAAMDTWVMDQGKLLTINTNGGRLFQTERQPDGSHVVRDDPTKSGGFGIGDIRVTDALMIVPARLHVEDGVVPILERQSSSGRAALYSFAEALRRGVQAELDVDPAEVTVGLQPRRAGDVVTAGIYVADQLENGAGYASELGRGDRLVRVVSRIADDLGSIWSAASHEVCDSSCPDCLRSYDNRHLHPMLDWRLALDIAELALGRQASASRWARISRRTARRFADAFSDALGHIEVGEQGGVSFLAHGQRVVGLGHPLWRRDKASVATPLGAFVASMSGNGRVASVVDGRLAAAFPERIFRELQP</sequence>
<evidence type="ECO:0000256" key="3">
    <source>
        <dbReference type="ARBA" id="ARBA00022840"/>
    </source>
</evidence>
<keyword evidence="2" id="KW-0378">Hydrolase</keyword>
<dbReference type="GO" id="GO:0003676">
    <property type="term" value="F:nucleic acid binding"/>
    <property type="evidence" value="ECO:0007669"/>
    <property type="project" value="InterPro"/>
</dbReference>
<dbReference type="InterPro" id="IPR018973">
    <property type="entry name" value="MZB"/>
</dbReference>
<dbReference type="GO" id="GO:0006289">
    <property type="term" value="P:nucleotide-excision repair"/>
    <property type="evidence" value="ECO:0007669"/>
    <property type="project" value="TreeGrafter"/>
</dbReference>
<accession>A0AAJ1X2Q1</accession>
<evidence type="ECO:0000259" key="5">
    <source>
        <dbReference type="PROSITE" id="PS51192"/>
    </source>
</evidence>
<gene>
    <name evidence="7" type="ORF">QE405_003355</name>
</gene>
<evidence type="ECO:0000313" key="7">
    <source>
        <dbReference type="EMBL" id="MDQ1106071.1"/>
    </source>
</evidence>
<dbReference type="EMBL" id="JAUTAN010000001">
    <property type="protein sequence ID" value="MDQ1106071.1"/>
    <property type="molecule type" value="Genomic_DNA"/>
</dbReference>
<feature type="domain" description="Helicase ATP-binding" evidence="5">
    <location>
        <begin position="108"/>
        <end position="383"/>
    </location>
</feature>
<dbReference type="SUPFAM" id="SSF52540">
    <property type="entry name" value="P-loop containing nucleoside triphosphate hydrolases"/>
    <property type="match status" value="2"/>
</dbReference>
<dbReference type="InterPro" id="IPR027417">
    <property type="entry name" value="P-loop_NTPase"/>
</dbReference>
<dbReference type="InterPro" id="IPR014001">
    <property type="entry name" value="Helicase_ATP-bd"/>
</dbReference>
<dbReference type="InterPro" id="IPR011545">
    <property type="entry name" value="DEAD/DEAH_box_helicase_dom"/>
</dbReference>
<evidence type="ECO:0000256" key="2">
    <source>
        <dbReference type="ARBA" id="ARBA00022801"/>
    </source>
</evidence>
<feature type="domain" description="Helicase ATP-binding" evidence="6">
    <location>
        <begin position="85"/>
        <end position="370"/>
    </location>
</feature>
<name>A0AAJ1X2Q1_9ACTN</name>
<dbReference type="PANTHER" id="PTHR47957">
    <property type="entry name" value="ATP-DEPENDENT HELICASE HRQ1"/>
    <property type="match status" value="1"/>
</dbReference>
<dbReference type="GO" id="GO:0005524">
    <property type="term" value="F:ATP binding"/>
    <property type="evidence" value="ECO:0007669"/>
    <property type="project" value="UniProtKB-KW"/>
</dbReference>
<reference evidence="7" key="1">
    <citation type="submission" date="2023-07" db="EMBL/GenBank/DDBJ databases">
        <title>Functional and genomic diversity of the sorghum phyllosphere microbiome.</title>
        <authorList>
            <person name="Shade A."/>
        </authorList>
    </citation>
    <scope>NUCLEOTIDE SEQUENCE</scope>
    <source>
        <strain evidence="7">SORGH_AS_1067</strain>
    </source>
</reference>
<feature type="region of interest" description="Disordered" evidence="4">
    <location>
        <begin position="1391"/>
        <end position="1415"/>
    </location>
</feature>